<evidence type="ECO:0000256" key="2">
    <source>
        <dbReference type="ARBA" id="ARBA00022741"/>
    </source>
</evidence>
<dbReference type="InterPro" id="IPR018957">
    <property type="entry name" value="Znf_C3HC4_RING-type"/>
</dbReference>
<dbReference type="SUPFAM" id="SSF52540">
    <property type="entry name" value="P-loop containing nucleoside triphosphate hydrolases"/>
    <property type="match status" value="1"/>
</dbReference>
<evidence type="ECO:0000256" key="5">
    <source>
        <dbReference type="ARBA" id="ARBA00022806"/>
    </source>
</evidence>
<evidence type="ECO:0000256" key="4">
    <source>
        <dbReference type="ARBA" id="ARBA00022801"/>
    </source>
</evidence>
<dbReference type="GO" id="GO:0005524">
    <property type="term" value="F:ATP binding"/>
    <property type="evidence" value="ECO:0007669"/>
    <property type="project" value="UniProtKB-KW"/>
</dbReference>
<protein>
    <recommendedName>
        <fullName evidence="13">RING-type domain-containing protein</fullName>
    </recommendedName>
</protein>
<keyword evidence="1" id="KW-0479">Metal-binding</keyword>
<evidence type="ECO:0000256" key="6">
    <source>
        <dbReference type="ARBA" id="ARBA00022833"/>
    </source>
</evidence>
<dbReference type="InterPro" id="IPR049730">
    <property type="entry name" value="SNF2/RAD54-like_C"/>
</dbReference>
<dbReference type="Pfam" id="PF00271">
    <property type="entry name" value="Helicase_C"/>
    <property type="match status" value="1"/>
</dbReference>
<dbReference type="SUPFAM" id="SSF57850">
    <property type="entry name" value="RING/U-box"/>
    <property type="match status" value="1"/>
</dbReference>
<accession>I3SIX6</accession>
<dbReference type="Gene3D" id="3.30.40.10">
    <property type="entry name" value="Zinc/RING finger domain, C3HC4 (zinc finger)"/>
    <property type="match status" value="1"/>
</dbReference>
<evidence type="ECO:0000259" key="11">
    <source>
        <dbReference type="PROSITE" id="PS51194"/>
    </source>
</evidence>
<dbReference type="AlphaFoldDB" id="I3SIX6"/>
<keyword evidence="4" id="KW-0378">Hydrolase</keyword>
<keyword evidence="3 8" id="KW-0863">Zinc-finger</keyword>
<dbReference type="SMART" id="SM00184">
    <property type="entry name" value="RING"/>
    <property type="match status" value="1"/>
</dbReference>
<evidence type="ECO:0000256" key="8">
    <source>
        <dbReference type="PROSITE-ProRule" id="PRU00175"/>
    </source>
</evidence>
<feature type="domain" description="Helicase C-terminal" evidence="11">
    <location>
        <begin position="201"/>
        <end position="360"/>
    </location>
</feature>
<dbReference type="InterPro" id="IPR017907">
    <property type="entry name" value="Znf_RING_CS"/>
</dbReference>
<dbReference type="GO" id="GO:0004386">
    <property type="term" value="F:helicase activity"/>
    <property type="evidence" value="ECO:0007669"/>
    <property type="project" value="UniProtKB-KW"/>
</dbReference>
<dbReference type="InterPro" id="IPR001650">
    <property type="entry name" value="Helicase_C-like"/>
</dbReference>
<dbReference type="GO" id="GO:0008270">
    <property type="term" value="F:zinc ion binding"/>
    <property type="evidence" value="ECO:0007669"/>
    <property type="project" value="UniProtKB-KW"/>
</dbReference>
<keyword evidence="7" id="KW-0067">ATP-binding</keyword>
<dbReference type="PANTHER" id="PTHR45626">
    <property type="entry name" value="TRANSCRIPTION TERMINATION FACTOR 2-RELATED"/>
    <property type="match status" value="1"/>
</dbReference>
<evidence type="ECO:0008006" key="13">
    <source>
        <dbReference type="Google" id="ProtNLM"/>
    </source>
</evidence>
<keyword evidence="5" id="KW-0347">Helicase</keyword>
<dbReference type="PANTHER" id="PTHR45626:SF16">
    <property type="entry name" value="ATP-DEPENDENT HELICASE ULS1"/>
    <property type="match status" value="1"/>
</dbReference>
<dbReference type="PROSITE" id="PS50089">
    <property type="entry name" value="ZF_RING_2"/>
    <property type="match status" value="1"/>
</dbReference>
<feature type="region of interest" description="Disordered" evidence="9">
    <location>
        <begin position="113"/>
        <end position="135"/>
    </location>
</feature>
<dbReference type="SMART" id="SM00490">
    <property type="entry name" value="HELICc"/>
    <property type="match status" value="1"/>
</dbReference>
<evidence type="ECO:0000256" key="3">
    <source>
        <dbReference type="ARBA" id="ARBA00022771"/>
    </source>
</evidence>
<dbReference type="GO" id="GO:0006281">
    <property type="term" value="P:DNA repair"/>
    <property type="evidence" value="ECO:0007669"/>
    <property type="project" value="TreeGrafter"/>
</dbReference>
<proteinExistence type="evidence at transcript level"/>
<evidence type="ECO:0000256" key="1">
    <source>
        <dbReference type="ARBA" id="ARBA00022723"/>
    </source>
</evidence>
<evidence type="ECO:0000256" key="7">
    <source>
        <dbReference type="ARBA" id="ARBA00022840"/>
    </source>
</evidence>
<name>I3SIX6_LOTJA</name>
<dbReference type="PROSITE" id="PS51194">
    <property type="entry name" value="HELICASE_CTER"/>
    <property type="match status" value="1"/>
</dbReference>
<reference evidence="12" key="1">
    <citation type="submission" date="2012-05" db="EMBL/GenBank/DDBJ databases">
        <authorList>
            <person name="Krishnakumar V."/>
            <person name="Cheung F."/>
            <person name="Xiao Y."/>
            <person name="Chan A."/>
            <person name="Moskal W.A."/>
            <person name="Town C.D."/>
        </authorList>
    </citation>
    <scope>NUCLEOTIDE SEQUENCE</scope>
</reference>
<sequence>MLLRLRQACDHPLLVKHYNSNSLWKSSVEMAKKLPQEKQLSLVRCLEASLALCGICNDPPEDAVVSVCGHVFCNQCICEHLTGDDNQCPSTNCKTRLSMTSVFNKATLNSSLSDQSCDHSPGSVVEESEPCSLSQPHDSSKIKAALEVLQSLSKPHGHTSPKHIVQGTLRESTYCSGSSSCADNGKSNDFSENQSVFTEGSSNDSVSSVGGKAIVFSQWTRMLDLLEACLKNSSIKYRRLDGTMSVIARDKAVKDFNTLPEVSVMIMSLKAASLGLNVVAACHVLMLDLWWNPTTEDQAIDRAHRIGQTRPVTVLRLTVRDTVEDRILALQQKKRKMVSSAFGEDGSGSGQSRLTVDDLKYLFMM</sequence>
<dbReference type="InterPro" id="IPR050628">
    <property type="entry name" value="SNF2_RAD54_helicase_TF"/>
</dbReference>
<dbReference type="Pfam" id="PF00097">
    <property type="entry name" value="zf-C3HC4"/>
    <property type="match status" value="1"/>
</dbReference>
<dbReference type="PROSITE" id="PS00518">
    <property type="entry name" value="ZF_RING_1"/>
    <property type="match status" value="1"/>
</dbReference>
<dbReference type="Gene3D" id="3.40.50.300">
    <property type="entry name" value="P-loop containing nucleotide triphosphate hydrolases"/>
    <property type="match status" value="1"/>
</dbReference>
<dbReference type="GO" id="GO:0016787">
    <property type="term" value="F:hydrolase activity"/>
    <property type="evidence" value="ECO:0007669"/>
    <property type="project" value="UniProtKB-KW"/>
</dbReference>
<dbReference type="InterPro" id="IPR013083">
    <property type="entry name" value="Znf_RING/FYVE/PHD"/>
</dbReference>
<evidence type="ECO:0000259" key="10">
    <source>
        <dbReference type="PROSITE" id="PS50089"/>
    </source>
</evidence>
<dbReference type="EMBL" id="BT140423">
    <property type="protein sequence ID" value="AFK40218.1"/>
    <property type="molecule type" value="mRNA"/>
</dbReference>
<evidence type="ECO:0000313" key="12">
    <source>
        <dbReference type="EMBL" id="AFK40218.1"/>
    </source>
</evidence>
<organism evidence="12">
    <name type="scientific">Lotus japonicus</name>
    <name type="common">Lotus corniculatus var. japonicus</name>
    <dbReference type="NCBI Taxonomy" id="34305"/>
    <lineage>
        <taxon>Eukaryota</taxon>
        <taxon>Viridiplantae</taxon>
        <taxon>Streptophyta</taxon>
        <taxon>Embryophyta</taxon>
        <taxon>Tracheophyta</taxon>
        <taxon>Spermatophyta</taxon>
        <taxon>Magnoliopsida</taxon>
        <taxon>eudicotyledons</taxon>
        <taxon>Gunneridae</taxon>
        <taxon>Pentapetalae</taxon>
        <taxon>rosids</taxon>
        <taxon>fabids</taxon>
        <taxon>Fabales</taxon>
        <taxon>Fabaceae</taxon>
        <taxon>Papilionoideae</taxon>
        <taxon>50 kb inversion clade</taxon>
        <taxon>NPAAA clade</taxon>
        <taxon>Hologalegina</taxon>
        <taxon>robinioid clade</taxon>
        <taxon>Loteae</taxon>
        <taxon>Lotus</taxon>
    </lineage>
</organism>
<keyword evidence="6" id="KW-0862">Zinc</keyword>
<dbReference type="GO" id="GO:0005634">
    <property type="term" value="C:nucleus"/>
    <property type="evidence" value="ECO:0007669"/>
    <property type="project" value="TreeGrafter"/>
</dbReference>
<dbReference type="InterPro" id="IPR027417">
    <property type="entry name" value="P-loop_NTPase"/>
</dbReference>
<feature type="domain" description="RING-type" evidence="10">
    <location>
        <begin position="53"/>
        <end position="89"/>
    </location>
</feature>
<keyword evidence="2" id="KW-0547">Nucleotide-binding</keyword>
<dbReference type="InterPro" id="IPR001841">
    <property type="entry name" value="Znf_RING"/>
</dbReference>
<evidence type="ECO:0000256" key="9">
    <source>
        <dbReference type="SAM" id="MobiDB-lite"/>
    </source>
</evidence>
<dbReference type="CDD" id="cd18793">
    <property type="entry name" value="SF2_C_SNF"/>
    <property type="match status" value="1"/>
</dbReference>
<dbReference type="GO" id="GO:0008094">
    <property type="term" value="F:ATP-dependent activity, acting on DNA"/>
    <property type="evidence" value="ECO:0007669"/>
    <property type="project" value="TreeGrafter"/>
</dbReference>